<evidence type="ECO:0000313" key="1">
    <source>
        <dbReference type="EMBL" id="GIY77655.1"/>
    </source>
</evidence>
<gene>
    <name evidence="1" type="ORF">CEXT_311491</name>
</gene>
<dbReference type="EMBL" id="BPLR01015658">
    <property type="protein sequence ID" value="GIY77655.1"/>
    <property type="molecule type" value="Genomic_DNA"/>
</dbReference>
<accession>A0AAV4W8K7</accession>
<reference evidence="1 2" key="1">
    <citation type="submission" date="2021-06" db="EMBL/GenBank/DDBJ databases">
        <title>Caerostris extrusa draft genome.</title>
        <authorList>
            <person name="Kono N."/>
            <person name="Arakawa K."/>
        </authorList>
    </citation>
    <scope>NUCLEOTIDE SEQUENCE [LARGE SCALE GENOMIC DNA]</scope>
</reference>
<dbReference type="AlphaFoldDB" id="A0AAV4W8K7"/>
<name>A0AAV4W8K7_CAEEX</name>
<protein>
    <submittedName>
        <fullName evidence="1">Uncharacterized protein</fullName>
    </submittedName>
</protein>
<organism evidence="1 2">
    <name type="scientific">Caerostris extrusa</name>
    <name type="common">Bark spider</name>
    <name type="synonym">Caerostris bankana</name>
    <dbReference type="NCBI Taxonomy" id="172846"/>
    <lineage>
        <taxon>Eukaryota</taxon>
        <taxon>Metazoa</taxon>
        <taxon>Ecdysozoa</taxon>
        <taxon>Arthropoda</taxon>
        <taxon>Chelicerata</taxon>
        <taxon>Arachnida</taxon>
        <taxon>Araneae</taxon>
        <taxon>Araneomorphae</taxon>
        <taxon>Entelegynae</taxon>
        <taxon>Araneoidea</taxon>
        <taxon>Araneidae</taxon>
        <taxon>Caerostris</taxon>
    </lineage>
</organism>
<sequence>MPGINTLNIYAGKFPLLSNKTGFDDFGSSIFEDRHDSDDFGSSMFDDSELMNDDVGDQDLFEILDTCIPEINLDWIKCAGVCTGGAYSMPNCYGLKCP</sequence>
<comment type="caution">
    <text evidence="1">The sequence shown here is derived from an EMBL/GenBank/DDBJ whole genome shotgun (WGS) entry which is preliminary data.</text>
</comment>
<keyword evidence="2" id="KW-1185">Reference proteome</keyword>
<evidence type="ECO:0000313" key="2">
    <source>
        <dbReference type="Proteomes" id="UP001054945"/>
    </source>
</evidence>
<proteinExistence type="predicted"/>
<dbReference type="Proteomes" id="UP001054945">
    <property type="component" value="Unassembled WGS sequence"/>
</dbReference>